<reference evidence="2 3" key="1">
    <citation type="journal article" date="2018" name="New Phytol.">
        <title>Phylogenomics of Endogonaceae and evolution of mycorrhizas within Mucoromycota.</title>
        <authorList>
            <person name="Chang Y."/>
            <person name="Desiro A."/>
            <person name="Na H."/>
            <person name="Sandor L."/>
            <person name="Lipzen A."/>
            <person name="Clum A."/>
            <person name="Barry K."/>
            <person name="Grigoriev I.V."/>
            <person name="Martin F.M."/>
            <person name="Stajich J.E."/>
            <person name="Smith M.E."/>
            <person name="Bonito G."/>
            <person name="Spatafora J.W."/>
        </authorList>
    </citation>
    <scope>NUCLEOTIDE SEQUENCE [LARGE SCALE GENOMIC DNA]</scope>
    <source>
        <strain evidence="2 3">GMNB39</strain>
    </source>
</reference>
<keyword evidence="3" id="KW-1185">Reference proteome</keyword>
<feature type="chain" id="PRO_5019281486" evidence="1">
    <location>
        <begin position="21"/>
        <end position="84"/>
    </location>
</feature>
<organism evidence="2 3">
    <name type="scientific">Jimgerdemannia flammicorona</name>
    <dbReference type="NCBI Taxonomy" id="994334"/>
    <lineage>
        <taxon>Eukaryota</taxon>
        <taxon>Fungi</taxon>
        <taxon>Fungi incertae sedis</taxon>
        <taxon>Mucoromycota</taxon>
        <taxon>Mucoromycotina</taxon>
        <taxon>Endogonomycetes</taxon>
        <taxon>Endogonales</taxon>
        <taxon>Endogonaceae</taxon>
        <taxon>Jimgerdemannia</taxon>
    </lineage>
</organism>
<proteinExistence type="predicted"/>
<evidence type="ECO:0000313" key="2">
    <source>
        <dbReference type="EMBL" id="RUP43391.1"/>
    </source>
</evidence>
<dbReference type="Proteomes" id="UP000268093">
    <property type="component" value="Unassembled WGS sequence"/>
</dbReference>
<dbReference type="AlphaFoldDB" id="A0A433CXU3"/>
<name>A0A433CXU3_9FUNG</name>
<comment type="caution">
    <text evidence="2">The sequence shown here is derived from an EMBL/GenBank/DDBJ whole genome shotgun (WGS) entry which is preliminary data.</text>
</comment>
<evidence type="ECO:0000313" key="3">
    <source>
        <dbReference type="Proteomes" id="UP000268093"/>
    </source>
</evidence>
<feature type="signal peptide" evidence="1">
    <location>
        <begin position="1"/>
        <end position="20"/>
    </location>
</feature>
<gene>
    <name evidence="2" type="ORF">BC936DRAFT_137252</name>
</gene>
<feature type="non-terminal residue" evidence="2">
    <location>
        <position position="84"/>
    </location>
</feature>
<protein>
    <submittedName>
        <fullName evidence="2">Uncharacterized protein</fullName>
    </submittedName>
</protein>
<evidence type="ECO:0000256" key="1">
    <source>
        <dbReference type="SAM" id="SignalP"/>
    </source>
</evidence>
<keyword evidence="1" id="KW-0732">Signal</keyword>
<accession>A0A433CXU3</accession>
<sequence length="84" mass="9157">MKFAALTLALVAFVATTVVATPIAVSAPLEKPNPHPCSLPPLNLPQIYPGMDCNKCNNYSDSDTREQCSEDCWCMNNPKECRAV</sequence>
<dbReference type="EMBL" id="RBNI01011110">
    <property type="protein sequence ID" value="RUP43391.1"/>
    <property type="molecule type" value="Genomic_DNA"/>
</dbReference>